<proteinExistence type="predicted"/>
<evidence type="ECO:0000313" key="2">
    <source>
        <dbReference type="EMBL" id="CAL1374277.1"/>
    </source>
</evidence>
<feature type="region of interest" description="Disordered" evidence="1">
    <location>
        <begin position="71"/>
        <end position="96"/>
    </location>
</feature>
<sequence length="149" mass="17077">MTVEMTLRGRCCRLRVNRFRKWMRESMEVEAATEDDQEEVGEGGNGRLGVELKRRISFVSVSAPREKKLNLRRVENSSSTRRPCMKMKKEELVGGKKPDPSAIIPLLLLFTWATKFYPSAAKEMLLPNLRRMGSSLGARFYPNAEIEEP</sequence>
<evidence type="ECO:0000313" key="3">
    <source>
        <dbReference type="Proteomes" id="UP001497516"/>
    </source>
</evidence>
<keyword evidence="3" id="KW-1185">Reference proteome</keyword>
<accession>A0AAV2DMV9</accession>
<feature type="compositionally biased region" description="Basic and acidic residues" evidence="1">
    <location>
        <begin position="87"/>
        <end position="96"/>
    </location>
</feature>
<dbReference type="AlphaFoldDB" id="A0AAV2DMV9"/>
<organism evidence="2 3">
    <name type="scientific">Linum trigynum</name>
    <dbReference type="NCBI Taxonomy" id="586398"/>
    <lineage>
        <taxon>Eukaryota</taxon>
        <taxon>Viridiplantae</taxon>
        <taxon>Streptophyta</taxon>
        <taxon>Embryophyta</taxon>
        <taxon>Tracheophyta</taxon>
        <taxon>Spermatophyta</taxon>
        <taxon>Magnoliopsida</taxon>
        <taxon>eudicotyledons</taxon>
        <taxon>Gunneridae</taxon>
        <taxon>Pentapetalae</taxon>
        <taxon>rosids</taxon>
        <taxon>fabids</taxon>
        <taxon>Malpighiales</taxon>
        <taxon>Linaceae</taxon>
        <taxon>Linum</taxon>
    </lineage>
</organism>
<dbReference type="EMBL" id="OZ034816">
    <property type="protein sequence ID" value="CAL1374277.1"/>
    <property type="molecule type" value="Genomic_DNA"/>
</dbReference>
<evidence type="ECO:0000256" key="1">
    <source>
        <dbReference type="SAM" id="MobiDB-lite"/>
    </source>
</evidence>
<gene>
    <name evidence="2" type="ORF">LTRI10_LOCUS16152</name>
</gene>
<protein>
    <submittedName>
        <fullName evidence="2">Uncharacterized protein</fullName>
    </submittedName>
</protein>
<reference evidence="2 3" key="1">
    <citation type="submission" date="2024-04" db="EMBL/GenBank/DDBJ databases">
        <authorList>
            <person name="Fracassetti M."/>
        </authorList>
    </citation>
    <scope>NUCLEOTIDE SEQUENCE [LARGE SCALE GENOMIC DNA]</scope>
</reference>
<dbReference type="Proteomes" id="UP001497516">
    <property type="component" value="Chromosome 3"/>
</dbReference>
<name>A0AAV2DMV9_9ROSI</name>